<dbReference type="SMART" id="SM01232">
    <property type="entry name" value="H2TH"/>
    <property type="match status" value="1"/>
</dbReference>
<dbReference type="AlphaFoldDB" id="A0A1H3YEF7"/>
<dbReference type="Gene3D" id="3.20.190.10">
    <property type="entry name" value="MutM-like, N-terminal"/>
    <property type="match status" value="1"/>
</dbReference>
<dbReference type="InterPro" id="IPR020629">
    <property type="entry name" value="FPG_Glyclase"/>
</dbReference>
<comment type="similarity">
    <text evidence="2 15">Belongs to the FPG family.</text>
</comment>
<evidence type="ECO:0000256" key="7">
    <source>
        <dbReference type="ARBA" id="ARBA00022801"/>
    </source>
</evidence>
<dbReference type="InterPro" id="IPR010663">
    <property type="entry name" value="Znf_FPG/IleRS"/>
</dbReference>
<proteinExistence type="inferred from homology"/>
<dbReference type="GO" id="GO:0006284">
    <property type="term" value="P:base-excision repair"/>
    <property type="evidence" value="ECO:0007669"/>
    <property type="project" value="InterPro"/>
</dbReference>
<keyword evidence="5 15" id="KW-0227">DNA damage</keyword>
<dbReference type="FunFam" id="3.20.190.10:FF:000001">
    <property type="entry name" value="Formamidopyrimidine-DNA glycosylase"/>
    <property type="match status" value="1"/>
</dbReference>
<comment type="function">
    <text evidence="15">Involved in base excision repair of DNA damaged by oxidation or by mutagenic agents. Acts as DNA glycosylase that recognizes and removes damaged bases. Has a preference for oxidized purines, such as 7,8-dihydro-8-oxoguanine (8-oxoG). Has AP (apurinic/apyrimidinic) lyase activity and introduces nicks in the DNA strand. Cleaves the DNA backbone by beta-delta elimination to generate a single-strand break at the site of the removed base with both 3'- and 5'-phosphates.</text>
</comment>
<organism evidence="18 19">
    <name type="scientific">Desulfuromusa kysingii</name>
    <dbReference type="NCBI Taxonomy" id="37625"/>
    <lineage>
        <taxon>Bacteria</taxon>
        <taxon>Pseudomonadati</taxon>
        <taxon>Thermodesulfobacteriota</taxon>
        <taxon>Desulfuromonadia</taxon>
        <taxon>Desulfuromonadales</taxon>
        <taxon>Geopsychrobacteraceae</taxon>
        <taxon>Desulfuromusa</taxon>
    </lineage>
</organism>
<evidence type="ECO:0000256" key="1">
    <source>
        <dbReference type="ARBA" id="ARBA00001668"/>
    </source>
</evidence>
<dbReference type="RefSeq" id="WP_092345746.1">
    <property type="nucleotide sequence ID" value="NZ_FNQN01000003.1"/>
</dbReference>
<dbReference type="InterPro" id="IPR012319">
    <property type="entry name" value="FPG_cat"/>
</dbReference>
<keyword evidence="6 15" id="KW-0863">Zinc-finger</keyword>
<keyword evidence="9 15" id="KW-0238">DNA-binding</keyword>
<feature type="active site" description="Proton donor; for delta-elimination activity" evidence="15">
    <location>
        <position position="261"/>
    </location>
</feature>
<feature type="binding site" evidence="15">
    <location>
        <position position="91"/>
    </location>
    <ligand>
        <name>DNA</name>
        <dbReference type="ChEBI" id="CHEBI:16991"/>
    </ligand>
</feature>
<dbReference type="EC" id="3.2.2.23" evidence="15"/>
<keyword evidence="8 15" id="KW-0862">Zinc</keyword>
<dbReference type="InterPro" id="IPR015887">
    <property type="entry name" value="DNA_glyclase_Znf_dom_DNA_BS"/>
</dbReference>
<dbReference type="STRING" id="37625.SAMN05660420_01206"/>
<dbReference type="GO" id="GO:0034039">
    <property type="term" value="F:8-oxo-7,8-dihydroguanine DNA N-glycosylase activity"/>
    <property type="evidence" value="ECO:0007669"/>
    <property type="project" value="TreeGrafter"/>
</dbReference>
<evidence type="ECO:0000256" key="13">
    <source>
        <dbReference type="ARBA" id="ARBA00023295"/>
    </source>
</evidence>
<dbReference type="SUPFAM" id="SSF57716">
    <property type="entry name" value="Glucocorticoid receptor-like (DNA-binding domain)"/>
    <property type="match status" value="1"/>
</dbReference>
<protein>
    <recommendedName>
        <fullName evidence="15">Formamidopyrimidine-DNA glycosylase</fullName>
        <shortName evidence="15">Fapy-DNA glycosylase</shortName>
        <ecNumber evidence="15">3.2.2.23</ecNumber>
    </recommendedName>
    <alternativeName>
        <fullName evidence="15">DNA-(apurinic or apyrimidinic site) lyase MutM</fullName>
        <shortName evidence="15">AP lyase MutM</shortName>
        <ecNumber evidence="15">4.2.99.18</ecNumber>
    </alternativeName>
</protein>
<evidence type="ECO:0000256" key="2">
    <source>
        <dbReference type="ARBA" id="ARBA00009409"/>
    </source>
</evidence>
<dbReference type="EMBL" id="FNQN01000003">
    <property type="protein sequence ID" value="SEA09965.1"/>
    <property type="molecule type" value="Genomic_DNA"/>
</dbReference>
<comment type="subunit">
    <text evidence="3 15">Monomer.</text>
</comment>
<dbReference type="OrthoDB" id="9800855at2"/>
<name>A0A1H3YEF7_9BACT</name>
<feature type="active site" description="Proton donor" evidence="15">
    <location>
        <position position="3"/>
    </location>
</feature>
<dbReference type="EC" id="4.2.99.18" evidence="15"/>
<evidence type="ECO:0000256" key="8">
    <source>
        <dbReference type="ARBA" id="ARBA00022833"/>
    </source>
</evidence>
<dbReference type="Proteomes" id="UP000199409">
    <property type="component" value="Unassembled WGS sequence"/>
</dbReference>
<keyword evidence="4 15" id="KW-0479">Metal-binding</keyword>
<dbReference type="NCBIfam" id="TIGR00577">
    <property type="entry name" value="fpg"/>
    <property type="match status" value="1"/>
</dbReference>
<evidence type="ECO:0000256" key="3">
    <source>
        <dbReference type="ARBA" id="ARBA00011245"/>
    </source>
</evidence>
<feature type="binding site" evidence="15">
    <location>
        <position position="110"/>
    </location>
    <ligand>
        <name>DNA</name>
        <dbReference type="ChEBI" id="CHEBI:16991"/>
    </ligand>
</feature>
<comment type="cofactor">
    <cofactor evidence="15">
        <name>Zn(2+)</name>
        <dbReference type="ChEBI" id="CHEBI:29105"/>
    </cofactor>
    <text evidence="15">Binds 1 zinc ion per subunit.</text>
</comment>
<sequence>MPELPEVETTLRGIAPHITDRTILECVFRTEKLRWPLDTDLCYLLPGEKISRVERRAKYLLLFCGHGTLILHLGMSGSLRIVSADTTEQKHDHVDLIFTDGQCLRLTDPRKFGAFLYTDADPYTHKLLLHLGPEPLTDDFTGDYLYSVSRGKKQSIKQFIMDQKVVVGVGNIYASEALFSSGIRPDRAAGRVSLKRLRSLVVAIKAILQKAILAGGTTIHDFNQADGKPGYFTQQLQVYGRSGDRCVICGETILSQKLGQRSTFYCPQCQS</sequence>
<keyword evidence="7 15" id="KW-0378">Hydrolase</keyword>
<evidence type="ECO:0000259" key="16">
    <source>
        <dbReference type="PROSITE" id="PS51066"/>
    </source>
</evidence>
<dbReference type="SUPFAM" id="SSF46946">
    <property type="entry name" value="S13-like H2TH domain"/>
    <property type="match status" value="1"/>
</dbReference>
<keyword evidence="13 15" id="KW-0326">Glycosidase</keyword>
<keyword evidence="11 15" id="KW-0456">Lyase</keyword>
<dbReference type="SUPFAM" id="SSF81624">
    <property type="entry name" value="N-terminal domain of MutM-like DNA repair proteins"/>
    <property type="match status" value="1"/>
</dbReference>
<dbReference type="Pfam" id="PF06827">
    <property type="entry name" value="zf-FPG_IleRS"/>
    <property type="match status" value="1"/>
</dbReference>
<evidence type="ECO:0000256" key="10">
    <source>
        <dbReference type="ARBA" id="ARBA00023204"/>
    </source>
</evidence>
<dbReference type="InterPro" id="IPR035937">
    <property type="entry name" value="FPG_N"/>
</dbReference>
<dbReference type="PROSITE" id="PS51066">
    <property type="entry name" value="ZF_FPG_2"/>
    <property type="match status" value="1"/>
</dbReference>
<feature type="domain" description="FPG-type" evidence="16">
    <location>
        <begin position="237"/>
        <end position="271"/>
    </location>
</feature>
<dbReference type="PANTHER" id="PTHR22993:SF9">
    <property type="entry name" value="FORMAMIDOPYRIMIDINE-DNA GLYCOSYLASE"/>
    <property type="match status" value="1"/>
</dbReference>
<evidence type="ECO:0000259" key="17">
    <source>
        <dbReference type="PROSITE" id="PS51068"/>
    </source>
</evidence>
<dbReference type="SMART" id="SM00898">
    <property type="entry name" value="Fapy_DNA_glyco"/>
    <property type="match status" value="1"/>
</dbReference>
<evidence type="ECO:0000256" key="5">
    <source>
        <dbReference type="ARBA" id="ARBA00022763"/>
    </source>
</evidence>
<evidence type="ECO:0000256" key="4">
    <source>
        <dbReference type="ARBA" id="ARBA00022723"/>
    </source>
</evidence>
<keyword evidence="19" id="KW-1185">Reference proteome</keyword>
<reference evidence="18 19" key="1">
    <citation type="submission" date="2016-10" db="EMBL/GenBank/DDBJ databases">
        <authorList>
            <person name="de Groot N.N."/>
        </authorList>
    </citation>
    <scope>NUCLEOTIDE SEQUENCE [LARGE SCALE GENOMIC DNA]</scope>
    <source>
        <strain evidence="18 19">DSM 7343</strain>
    </source>
</reference>
<evidence type="ECO:0000256" key="11">
    <source>
        <dbReference type="ARBA" id="ARBA00023239"/>
    </source>
</evidence>
<keyword evidence="12 15" id="KW-0511">Multifunctional enzyme</keyword>
<dbReference type="PROSITE" id="PS01242">
    <property type="entry name" value="ZF_FPG_1"/>
    <property type="match status" value="1"/>
</dbReference>
<evidence type="ECO:0000256" key="15">
    <source>
        <dbReference type="HAMAP-Rule" id="MF_00103"/>
    </source>
</evidence>
<dbReference type="InterPro" id="IPR010979">
    <property type="entry name" value="Ribosomal_uS13-like_H2TH"/>
</dbReference>
<evidence type="ECO:0000313" key="18">
    <source>
        <dbReference type="EMBL" id="SEA09965.1"/>
    </source>
</evidence>
<dbReference type="Pfam" id="PF06831">
    <property type="entry name" value="H2TH"/>
    <property type="match status" value="1"/>
</dbReference>
<evidence type="ECO:0000256" key="12">
    <source>
        <dbReference type="ARBA" id="ARBA00023268"/>
    </source>
</evidence>
<dbReference type="PROSITE" id="PS51068">
    <property type="entry name" value="FPG_CAT"/>
    <property type="match status" value="1"/>
</dbReference>
<dbReference type="FunFam" id="1.10.8.50:FF:000003">
    <property type="entry name" value="Formamidopyrimidine-DNA glycosylase"/>
    <property type="match status" value="1"/>
</dbReference>
<feature type="active site" description="Schiff-base intermediate with DNA" evidence="15">
    <location>
        <position position="2"/>
    </location>
</feature>
<accession>A0A1H3YEF7</accession>
<evidence type="ECO:0000256" key="14">
    <source>
        <dbReference type="ARBA" id="ARBA00044632"/>
    </source>
</evidence>
<dbReference type="GO" id="GO:0008270">
    <property type="term" value="F:zinc ion binding"/>
    <property type="evidence" value="ECO:0007669"/>
    <property type="project" value="UniProtKB-UniRule"/>
</dbReference>
<dbReference type="GO" id="GO:0003684">
    <property type="term" value="F:damaged DNA binding"/>
    <property type="evidence" value="ECO:0007669"/>
    <property type="project" value="InterPro"/>
</dbReference>
<dbReference type="Gene3D" id="1.10.8.50">
    <property type="match status" value="1"/>
</dbReference>
<evidence type="ECO:0000256" key="9">
    <source>
        <dbReference type="ARBA" id="ARBA00023125"/>
    </source>
</evidence>
<evidence type="ECO:0000256" key="6">
    <source>
        <dbReference type="ARBA" id="ARBA00022771"/>
    </source>
</evidence>
<dbReference type="InterPro" id="IPR015886">
    <property type="entry name" value="H2TH_FPG"/>
</dbReference>
<dbReference type="PANTHER" id="PTHR22993">
    <property type="entry name" value="FORMAMIDOPYRIMIDINE-DNA GLYCOSYLASE"/>
    <property type="match status" value="1"/>
</dbReference>
<comment type="catalytic activity">
    <reaction evidence="1 15">
        <text>Hydrolysis of DNA containing ring-opened 7-methylguanine residues, releasing 2,6-diamino-4-hydroxy-5-(N-methyl)formamidopyrimidine.</text>
        <dbReference type="EC" id="3.2.2.23"/>
    </reaction>
</comment>
<feature type="active site" description="Proton donor; for beta-elimination activity" evidence="15">
    <location>
        <position position="58"/>
    </location>
</feature>
<comment type="catalytic activity">
    <reaction evidence="14 15">
        <text>2'-deoxyribonucleotide-(2'-deoxyribose 5'-phosphate)-2'-deoxyribonucleotide-DNA = a 3'-end 2'-deoxyribonucleotide-(2,3-dehydro-2,3-deoxyribose 5'-phosphate)-DNA + a 5'-end 5'-phospho-2'-deoxyribonucleoside-DNA + H(+)</text>
        <dbReference type="Rhea" id="RHEA:66592"/>
        <dbReference type="Rhea" id="RHEA-COMP:13180"/>
        <dbReference type="Rhea" id="RHEA-COMP:16897"/>
        <dbReference type="Rhea" id="RHEA-COMP:17067"/>
        <dbReference type="ChEBI" id="CHEBI:15378"/>
        <dbReference type="ChEBI" id="CHEBI:136412"/>
        <dbReference type="ChEBI" id="CHEBI:157695"/>
        <dbReference type="ChEBI" id="CHEBI:167181"/>
        <dbReference type="EC" id="4.2.99.18"/>
    </reaction>
</comment>
<feature type="binding site" evidence="15">
    <location>
        <position position="152"/>
    </location>
    <ligand>
        <name>DNA</name>
        <dbReference type="ChEBI" id="CHEBI:16991"/>
    </ligand>
</feature>
<feature type="domain" description="Formamidopyrimidine-DNA glycosylase catalytic" evidence="17">
    <location>
        <begin position="2"/>
        <end position="113"/>
    </location>
</feature>
<dbReference type="GO" id="GO:0140078">
    <property type="term" value="F:class I DNA-(apurinic or apyrimidinic site) endonuclease activity"/>
    <property type="evidence" value="ECO:0007669"/>
    <property type="project" value="UniProtKB-EC"/>
</dbReference>
<keyword evidence="10 15" id="KW-0234">DNA repair</keyword>
<evidence type="ECO:0000313" key="19">
    <source>
        <dbReference type="Proteomes" id="UP000199409"/>
    </source>
</evidence>
<gene>
    <name evidence="15" type="primary">mutM</name>
    <name evidence="15" type="synonym">fpg</name>
    <name evidence="18" type="ORF">SAMN05660420_01206</name>
</gene>
<dbReference type="InterPro" id="IPR000214">
    <property type="entry name" value="Znf_DNA_glyclase/AP_lyase"/>
</dbReference>
<dbReference type="NCBIfam" id="NF002211">
    <property type="entry name" value="PRK01103.1"/>
    <property type="match status" value="1"/>
</dbReference>
<dbReference type="HAMAP" id="MF_00103">
    <property type="entry name" value="Fapy_DNA_glycosyl"/>
    <property type="match status" value="1"/>
</dbReference>
<dbReference type="Pfam" id="PF01149">
    <property type="entry name" value="Fapy_DNA_glyco"/>
    <property type="match status" value="1"/>
</dbReference>
<dbReference type="CDD" id="cd08966">
    <property type="entry name" value="EcFpg-like_N"/>
    <property type="match status" value="1"/>
</dbReference>